<sequence>MALASENSHQVQSANEKFDAAFQRAVEEYNKAQRTISARIRSNQQMVLRRFERTYLTTKLNEARLTNDKKLERAIRAQLEGFMNNRGSWQDSKLLDDIVARSSTRREERDRIRNASFQFEQNCFEQIKSPDRLARPITTNYPLFKKEAKSKSHGLPPKTADGYLGTLSCHQIGAGRLRSSLDNRPRSVSVPFPTCTSAKSDLKRTVDFRSRAEKFYKTVEPLLIPSKTDYYSSRMKGVVRINLDINPLNYNTGSTDTLMKTQKVRNLTFKYVDNTKLTDDFE</sequence>
<dbReference type="AlphaFoldDB" id="A0A7I8VV64"/>
<dbReference type="EMBL" id="CAJFCJ010000010">
    <property type="protein sequence ID" value="CAD5119345.1"/>
    <property type="molecule type" value="Genomic_DNA"/>
</dbReference>
<reference evidence="1 2" key="1">
    <citation type="submission" date="2020-08" db="EMBL/GenBank/DDBJ databases">
        <authorList>
            <person name="Hejnol A."/>
        </authorList>
    </citation>
    <scope>NUCLEOTIDE SEQUENCE [LARGE SCALE GENOMIC DNA]</scope>
</reference>
<proteinExistence type="predicted"/>
<dbReference type="Proteomes" id="UP000549394">
    <property type="component" value="Unassembled WGS sequence"/>
</dbReference>
<accession>A0A7I8VV64</accession>
<evidence type="ECO:0000313" key="1">
    <source>
        <dbReference type="EMBL" id="CAD5119345.1"/>
    </source>
</evidence>
<evidence type="ECO:0000313" key="2">
    <source>
        <dbReference type="Proteomes" id="UP000549394"/>
    </source>
</evidence>
<keyword evidence="2" id="KW-1185">Reference proteome</keyword>
<organism evidence="1 2">
    <name type="scientific">Dimorphilus gyrociliatus</name>
    <dbReference type="NCBI Taxonomy" id="2664684"/>
    <lineage>
        <taxon>Eukaryota</taxon>
        <taxon>Metazoa</taxon>
        <taxon>Spiralia</taxon>
        <taxon>Lophotrochozoa</taxon>
        <taxon>Annelida</taxon>
        <taxon>Polychaeta</taxon>
        <taxon>Polychaeta incertae sedis</taxon>
        <taxon>Dinophilidae</taxon>
        <taxon>Dimorphilus</taxon>
    </lineage>
</organism>
<comment type="caution">
    <text evidence="1">The sequence shown here is derived from an EMBL/GenBank/DDBJ whole genome shotgun (WGS) entry which is preliminary data.</text>
</comment>
<gene>
    <name evidence="1" type="ORF">DGYR_LOCUS7600</name>
</gene>
<protein>
    <submittedName>
        <fullName evidence="1">Uncharacterized protein</fullName>
    </submittedName>
</protein>
<name>A0A7I8VV64_9ANNE</name>